<feature type="region of interest" description="Disordered" evidence="1">
    <location>
        <begin position="93"/>
        <end position="187"/>
    </location>
</feature>
<organism evidence="3">
    <name type="scientific">Mesorhizobium sp. CJ1</name>
    <dbReference type="NCBI Taxonomy" id="447687"/>
    <lineage>
        <taxon>Bacteria</taxon>
        <taxon>Pseudomonadati</taxon>
        <taxon>Pseudomonadota</taxon>
        <taxon>Alphaproteobacteria</taxon>
        <taxon>Hyphomicrobiales</taxon>
        <taxon>Phyllobacteriaceae</taxon>
        <taxon>Mesorhizobium</taxon>
    </lineage>
</organism>
<protein>
    <submittedName>
        <fullName evidence="3">Orf30</fullName>
    </submittedName>
</protein>
<dbReference type="InterPro" id="IPR003609">
    <property type="entry name" value="Pan_app"/>
</dbReference>
<dbReference type="Pfam" id="PF00024">
    <property type="entry name" value="PAN_1"/>
    <property type="match status" value="1"/>
</dbReference>
<feature type="compositionally biased region" description="Polar residues" evidence="1">
    <location>
        <begin position="98"/>
        <end position="108"/>
    </location>
</feature>
<reference evidence="3" key="1">
    <citation type="submission" date="2007-05" db="EMBL/GenBank/DDBJ databases">
        <title>Adaptive mutation in mesorhizobia dependent on an acquired toxin-antitoxin module involved in persistence.</title>
        <authorList>
            <person name="Weaver J.E."/>
            <person name="Sullivan J.T."/>
            <person name="Ronson C.W."/>
        </authorList>
    </citation>
    <scope>NUCLEOTIDE SEQUENCE</scope>
    <source>
        <strain evidence="3">CJ1</strain>
        <plasmid evidence="3">unnamed</plasmid>
    </source>
</reference>
<dbReference type="EMBL" id="EF618553">
    <property type="protein sequence ID" value="ABR12884.1"/>
    <property type="molecule type" value="Genomic_DNA"/>
</dbReference>
<proteinExistence type="predicted"/>
<keyword evidence="3" id="KW-0614">Plasmid</keyword>
<evidence type="ECO:0000259" key="2">
    <source>
        <dbReference type="Pfam" id="PF00024"/>
    </source>
</evidence>
<feature type="compositionally biased region" description="Basic and acidic residues" evidence="1">
    <location>
        <begin position="126"/>
        <end position="139"/>
    </location>
</feature>
<dbReference type="AlphaFoldDB" id="A6N7X7"/>
<feature type="domain" description="Apple" evidence="2">
    <location>
        <begin position="41"/>
        <end position="99"/>
    </location>
</feature>
<dbReference type="Gene3D" id="3.50.4.10">
    <property type="entry name" value="Hepatocyte Growth Factor"/>
    <property type="match status" value="1"/>
</dbReference>
<accession>A6N7X7</accession>
<sequence length="210" mass="21672">MLADGLRHRTAGLLLAMAGAVAALLPSTGIRPANSQSAGGFFDYPQTLLNGAVSATVSVPIESCRKLCVARTGCVGFDHSSSDRHCRLFSSVDGADESQPSVAGTRSLVTGYRPPANPPMQARSPKPAEAEAPKPRDAPSPEPAEAVKGARKNGVRKSAPPSVATKPPAGAPSSPQRRKSAAKQGGRFKMCTTVRGVFQVPANEVCSPGM</sequence>
<evidence type="ECO:0000256" key="1">
    <source>
        <dbReference type="SAM" id="MobiDB-lite"/>
    </source>
</evidence>
<name>A6N7X7_9HYPH</name>
<evidence type="ECO:0000313" key="3">
    <source>
        <dbReference type="EMBL" id="ABR12884.1"/>
    </source>
</evidence>
<geneLocation type="plasmid" evidence="3">
    <name>unnamed</name>
</geneLocation>